<organism evidence="2">
    <name type="scientific">Arion vulgaris</name>
    <dbReference type="NCBI Taxonomy" id="1028688"/>
    <lineage>
        <taxon>Eukaryota</taxon>
        <taxon>Metazoa</taxon>
        <taxon>Spiralia</taxon>
        <taxon>Lophotrochozoa</taxon>
        <taxon>Mollusca</taxon>
        <taxon>Gastropoda</taxon>
        <taxon>Heterobranchia</taxon>
        <taxon>Euthyneura</taxon>
        <taxon>Panpulmonata</taxon>
        <taxon>Eupulmonata</taxon>
        <taxon>Stylommatophora</taxon>
        <taxon>Helicina</taxon>
        <taxon>Arionoidea</taxon>
        <taxon>Arionidae</taxon>
        <taxon>Arion</taxon>
    </lineage>
</organism>
<sequence>MSNIYGNCDGQQVDMENTDKSWEKEKKRLGNVNKLAGTNRSAVVAFRKRFTLGEFDQYVKSGIAVWVIISKTHFIKLNRVLSQARIITETISLPPIEILETAIGLQSLEDRRNMKVLQRGEKCKRLMNHPMHLQINSYGRGRLKRSSFMANSKELAHADPILALAQPKYIQPASTSPP</sequence>
<proteinExistence type="predicted"/>
<protein>
    <submittedName>
        <fullName evidence="2">Uncharacterized protein</fullName>
    </submittedName>
</protein>
<evidence type="ECO:0000313" key="1">
    <source>
        <dbReference type="EMBL" id="CEK88388.1"/>
    </source>
</evidence>
<name>A0A0B7B4W4_9EUPU</name>
<dbReference type="EMBL" id="HACG01041523">
    <property type="protein sequence ID" value="CEK88388.1"/>
    <property type="molecule type" value="Transcribed_RNA"/>
</dbReference>
<dbReference type="AlphaFoldDB" id="A0A0B7B4W4"/>
<feature type="non-terminal residue" evidence="2">
    <location>
        <position position="178"/>
    </location>
</feature>
<reference evidence="2" key="1">
    <citation type="submission" date="2014-12" db="EMBL/GenBank/DDBJ databases">
        <title>Insight into the proteome of Arion vulgaris.</title>
        <authorList>
            <person name="Aradska J."/>
            <person name="Bulat T."/>
            <person name="Smidak R."/>
            <person name="Sarate P."/>
            <person name="Gangsoo J."/>
            <person name="Sialana F."/>
            <person name="Bilban M."/>
            <person name="Lubec G."/>
        </authorList>
    </citation>
    <scope>NUCLEOTIDE SEQUENCE</scope>
    <source>
        <tissue evidence="2">Skin</tissue>
    </source>
</reference>
<evidence type="ECO:0000313" key="2">
    <source>
        <dbReference type="EMBL" id="CEK88389.1"/>
    </source>
</evidence>
<dbReference type="EMBL" id="HACG01041524">
    <property type="protein sequence ID" value="CEK88389.1"/>
    <property type="molecule type" value="Transcribed_RNA"/>
</dbReference>
<gene>
    <name evidence="2" type="primary">ORF165026</name>
    <name evidence="1" type="synonym">ORF165017</name>
</gene>
<accession>A0A0B7B4W4</accession>